<accession>A0A1X9YT32</accession>
<reference evidence="4" key="1">
    <citation type="submission" date="2017-05" db="EMBL/GenBank/DDBJ databases">
        <authorList>
            <person name="Ray J."/>
            <person name="Price M."/>
            <person name="Deutschbauer A."/>
        </authorList>
    </citation>
    <scope>NUCLEOTIDE SEQUENCE [LARGE SCALE GENOMIC DNA]</scope>
    <source>
        <strain evidence="4">DSM 19842</strain>
    </source>
</reference>
<dbReference type="InterPro" id="IPR011006">
    <property type="entry name" value="CheY-like_superfamily"/>
</dbReference>
<organism evidence="3 4">
    <name type="scientific">Pontibacter actiniarum</name>
    <dbReference type="NCBI Taxonomy" id="323450"/>
    <lineage>
        <taxon>Bacteria</taxon>
        <taxon>Pseudomonadati</taxon>
        <taxon>Bacteroidota</taxon>
        <taxon>Cytophagia</taxon>
        <taxon>Cytophagales</taxon>
        <taxon>Hymenobacteraceae</taxon>
        <taxon>Pontibacter</taxon>
    </lineage>
</organism>
<evidence type="ECO:0000256" key="1">
    <source>
        <dbReference type="PROSITE-ProRule" id="PRU00169"/>
    </source>
</evidence>
<sequence>MKKFKKILLIDDDPVSSFLNKCLIHKLGICQAIESATTEQEGIKWIYSNCEARHKGKEDLEQVLIFTDLTITIMNGFKLSNTIVELEQRQVIYAPRLYYLTSTESMEETRICVKDSFNGYLPKHLTEEDISLMLYEEN</sequence>
<gene>
    <name evidence="3" type="ORF">CA264_11585</name>
</gene>
<dbReference type="AlphaFoldDB" id="A0A1X9YT32"/>
<dbReference type="RefSeq" id="WP_025607332.1">
    <property type="nucleotide sequence ID" value="NZ_CP021235.1"/>
</dbReference>
<keyword evidence="1" id="KW-0597">Phosphoprotein</keyword>
<evidence type="ECO:0000313" key="4">
    <source>
        <dbReference type="Proteomes" id="UP000266292"/>
    </source>
</evidence>
<dbReference type="KEGG" id="pact:CA264_11585"/>
<proteinExistence type="predicted"/>
<keyword evidence="4" id="KW-1185">Reference proteome</keyword>
<feature type="domain" description="Response regulatory" evidence="2">
    <location>
        <begin position="6"/>
        <end position="138"/>
    </location>
</feature>
<name>A0A1X9YT32_9BACT</name>
<dbReference type="Gene3D" id="3.40.50.2300">
    <property type="match status" value="1"/>
</dbReference>
<dbReference type="PROSITE" id="PS50110">
    <property type="entry name" value="RESPONSE_REGULATORY"/>
    <property type="match status" value="1"/>
</dbReference>
<dbReference type="GO" id="GO:0000160">
    <property type="term" value="P:phosphorelay signal transduction system"/>
    <property type="evidence" value="ECO:0007669"/>
    <property type="project" value="InterPro"/>
</dbReference>
<evidence type="ECO:0000259" key="2">
    <source>
        <dbReference type="PROSITE" id="PS50110"/>
    </source>
</evidence>
<evidence type="ECO:0000313" key="3">
    <source>
        <dbReference type="EMBL" id="ARS36023.1"/>
    </source>
</evidence>
<dbReference type="STRING" id="709015.GCA_000472485_02344"/>
<protein>
    <submittedName>
        <fullName evidence="3">Response regulator</fullName>
    </submittedName>
</protein>
<feature type="modified residue" description="4-aspartylphosphate" evidence="1">
    <location>
        <position position="68"/>
    </location>
</feature>
<dbReference type="SUPFAM" id="SSF52172">
    <property type="entry name" value="CheY-like"/>
    <property type="match status" value="1"/>
</dbReference>
<dbReference type="Proteomes" id="UP000266292">
    <property type="component" value="Chromosome"/>
</dbReference>
<dbReference type="EMBL" id="CP021235">
    <property type="protein sequence ID" value="ARS36023.1"/>
    <property type="molecule type" value="Genomic_DNA"/>
</dbReference>
<dbReference type="Pfam" id="PF00072">
    <property type="entry name" value="Response_reg"/>
    <property type="match status" value="1"/>
</dbReference>
<dbReference type="InterPro" id="IPR001789">
    <property type="entry name" value="Sig_transdc_resp-reg_receiver"/>
</dbReference>